<protein>
    <submittedName>
        <fullName evidence="1">Uncharacterized protein</fullName>
    </submittedName>
</protein>
<evidence type="ECO:0000313" key="2">
    <source>
        <dbReference type="Proteomes" id="UP000192656"/>
    </source>
</evidence>
<evidence type="ECO:0000313" key="1">
    <source>
        <dbReference type="EMBL" id="SMD07147.1"/>
    </source>
</evidence>
<keyword evidence="2" id="KW-1185">Reference proteome</keyword>
<dbReference type="EMBL" id="FWXR01000023">
    <property type="protein sequence ID" value="SMD07147.1"/>
    <property type="molecule type" value="Genomic_DNA"/>
</dbReference>
<dbReference type="AlphaFoldDB" id="A0A1W2EBZ8"/>
<dbReference type="Proteomes" id="UP000192656">
    <property type="component" value="Unassembled WGS sequence"/>
</dbReference>
<proteinExistence type="predicted"/>
<dbReference type="STRING" id="937218.SAMN06297251_12370"/>
<gene>
    <name evidence="1" type="ORF">SAMN06297251_12370</name>
</gene>
<organism evidence="1 2">
    <name type="scientific">Fulvimarina manganoxydans</name>
    <dbReference type="NCBI Taxonomy" id="937218"/>
    <lineage>
        <taxon>Bacteria</taxon>
        <taxon>Pseudomonadati</taxon>
        <taxon>Pseudomonadota</taxon>
        <taxon>Alphaproteobacteria</taxon>
        <taxon>Hyphomicrobiales</taxon>
        <taxon>Aurantimonadaceae</taxon>
        <taxon>Fulvimarina</taxon>
    </lineage>
</organism>
<reference evidence="1 2" key="1">
    <citation type="submission" date="2017-04" db="EMBL/GenBank/DDBJ databases">
        <authorList>
            <person name="Afonso C.L."/>
            <person name="Miller P.J."/>
            <person name="Scott M.A."/>
            <person name="Spackman E."/>
            <person name="Goraichik I."/>
            <person name="Dimitrov K.M."/>
            <person name="Suarez D.L."/>
            <person name="Swayne D.E."/>
        </authorList>
    </citation>
    <scope>NUCLEOTIDE SEQUENCE [LARGE SCALE GENOMIC DNA]</scope>
    <source>
        <strain evidence="1 2">CGMCC 1.10972</strain>
    </source>
</reference>
<dbReference type="RefSeq" id="WP_084412119.1">
    <property type="nucleotide sequence ID" value="NZ_FWXR01000023.1"/>
</dbReference>
<dbReference type="OrthoDB" id="7960576at2"/>
<sequence length="91" mass="10085">MANYKRLTGDPAEGEIVVRIVSEGRSTKAFITGLDHTGDPAEPTVYPPEEMAPDEAFRIVENKREAIGDAEVKVMLEQGVEWNPEWGTLVE</sequence>
<name>A0A1W2EBZ8_9HYPH</name>
<accession>A0A1W2EBZ8</accession>